<dbReference type="PANTHER" id="PTHR45875:SF1">
    <property type="entry name" value="METHYLTRANSFERASE N6AMT1"/>
    <property type="match status" value="1"/>
</dbReference>
<keyword evidence="3 7" id="KW-0808">Transferase</keyword>
<evidence type="ECO:0000259" key="5">
    <source>
        <dbReference type="Pfam" id="PF05175"/>
    </source>
</evidence>
<evidence type="ECO:0000256" key="2">
    <source>
        <dbReference type="ARBA" id="ARBA00022603"/>
    </source>
</evidence>
<dbReference type="PROSITE" id="PS00092">
    <property type="entry name" value="N6_MTASE"/>
    <property type="match status" value="1"/>
</dbReference>
<dbReference type="InterPro" id="IPR055487">
    <property type="entry name" value="DUF7059"/>
</dbReference>
<evidence type="ECO:0000259" key="6">
    <source>
        <dbReference type="Pfam" id="PF23186"/>
    </source>
</evidence>
<evidence type="ECO:0000256" key="1">
    <source>
        <dbReference type="ARBA" id="ARBA00006149"/>
    </source>
</evidence>
<dbReference type="InterPro" id="IPR029063">
    <property type="entry name" value="SAM-dependent_MTases_sf"/>
</dbReference>
<dbReference type="GO" id="GO:0008276">
    <property type="term" value="F:protein methyltransferase activity"/>
    <property type="evidence" value="ECO:0007669"/>
    <property type="project" value="TreeGrafter"/>
</dbReference>
<dbReference type="GO" id="GO:0035657">
    <property type="term" value="C:eRF1 methyltransferase complex"/>
    <property type="evidence" value="ECO:0007669"/>
    <property type="project" value="TreeGrafter"/>
</dbReference>
<dbReference type="InterPro" id="IPR002052">
    <property type="entry name" value="DNA_methylase_N6_adenine_CS"/>
</dbReference>
<evidence type="ECO:0000256" key="3">
    <source>
        <dbReference type="ARBA" id="ARBA00022679"/>
    </source>
</evidence>
<proteinExistence type="inferred from homology"/>
<evidence type="ECO:0000313" key="7">
    <source>
        <dbReference type="EMBL" id="AQP43643.1"/>
    </source>
</evidence>
<keyword evidence="8" id="KW-1185">Reference proteome</keyword>
<feature type="domain" description="Methyltransferase small" evidence="5">
    <location>
        <begin position="141"/>
        <end position="274"/>
    </location>
</feature>
<dbReference type="CDD" id="cd02440">
    <property type="entry name" value="AdoMet_MTases"/>
    <property type="match status" value="1"/>
</dbReference>
<dbReference type="OrthoDB" id="129465at2"/>
<dbReference type="GO" id="GO:0003676">
    <property type="term" value="F:nucleic acid binding"/>
    <property type="evidence" value="ECO:0007669"/>
    <property type="project" value="InterPro"/>
</dbReference>
<dbReference type="GO" id="GO:0032259">
    <property type="term" value="P:methylation"/>
    <property type="evidence" value="ECO:0007669"/>
    <property type="project" value="UniProtKB-KW"/>
</dbReference>
<keyword evidence="2" id="KW-0489">Methyltransferase</keyword>
<dbReference type="SUPFAM" id="SSF53335">
    <property type="entry name" value="S-adenosyl-L-methionine-dependent methyltransferases"/>
    <property type="match status" value="1"/>
</dbReference>
<dbReference type="Pfam" id="PF05175">
    <property type="entry name" value="MTS"/>
    <property type="match status" value="1"/>
</dbReference>
<dbReference type="GO" id="GO:0008757">
    <property type="term" value="F:S-adenosylmethionine-dependent methyltransferase activity"/>
    <property type="evidence" value="ECO:0007669"/>
    <property type="project" value="TreeGrafter"/>
</dbReference>
<keyword evidence="4" id="KW-0949">S-adenosyl-L-methionine</keyword>
<dbReference type="KEGG" id="tfl:RPIT_01445"/>
<dbReference type="InterPro" id="IPR007848">
    <property type="entry name" value="Small_mtfrase_dom"/>
</dbReference>
<dbReference type="Pfam" id="PF23186">
    <property type="entry name" value="DUF7059"/>
    <property type="match status" value="1"/>
</dbReference>
<organism evidence="7 8">
    <name type="scientific">Tessaracoccus flavus</name>
    <dbReference type="NCBI Taxonomy" id="1610493"/>
    <lineage>
        <taxon>Bacteria</taxon>
        <taxon>Bacillati</taxon>
        <taxon>Actinomycetota</taxon>
        <taxon>Actinomycetes</taxon>
        <taxon>Propionibacteriales</taxon>
        <taxon>Propionibacteriaceae</taxon>
        <taxon>Tessaracoccus</taxon>
    </lineage>
</organism>
<name>A0A1Q2CBZ8_9ACTN</name>
<dbReference type="InterPro" id="IPR052190">
    <property type="entry name" value="Euk-Arch_PrmC-MTase"/>
</dbReference>
<sequence>MHVTDVDAIQLRNHLDGAGFTVEGVLERIGEAGQDGLRRNCTVPADVALNGATDPLASLIRLFILQQKVPADQLREVLDLGQLGRAGYLDVGVEVRALVDIRPYGSPDDGATGWVVADPTPGLDHSMEPTRPDYVLGVSPASSTLAQITMRSEVSSALDLGTGCGVQSLHLSRHCGRVVATDVNGRALDLAALTADLNQVDVDLRLGSLYEPVAGERYDLIVSNPPFVMSPPRAEAETLAYREANFEGDSLVERLVRGAGNHLNPGGSLQLLTNWAVLDEPWQERLAAWIPQECDAWVIERERLDVYSYIEMWLTDAGLAGTPGWRTAYDEWLAYFNRLGIRSVGMGWILITRADRPEPFRRFESWPHAVAQPVGGVFERHRAAVDAHLLPVDELLDTRPRLIDVDEETVGRPGAGDPEHIVFRQRVGLLRAIRADTTLAAVLGALDGDLTLGQVTAAVAQVLDEDPAEVAAAVIPEVRAALLDQMLVL</sequence>
<gene>
    <name evidence="7" type="ORF">RPIT_01445</name>
</gene>
<reference evidence="7 8" key="1">
    <citation type="journal article" date="2016" name="Int. J. Syst. Evol. Microbiol.">
        <title>Tessaracoccus flavus sp. nov., isolated from the drainage system of a lindane-producing factory.</title>
        <authorList>
            <person name="Kumari R."/>
            <person name="Singh P."/>
            <person name="Schumann P."/>
            <person name="Lal R."/>
        </authorList>
    </citation>
    <scope>NUCLEOTIDE SEQUENCE [LARGE SCALE GENOMIC DNA]</scope>
    <source>
        <strain evidence="7 8">RP1T</strain>
    </source>
</reference>
<dbReference type="EMBL" id="CP019605">
    <property type="protein sequence ID" value="AQP43643.1"/>
    <property type="molecule type" value="Genomic_DNA"/>
</dbReference>
<dbReference type="Gene3D" id="3.40.50.150">
    <property type="entry name" value="Vaccinia Virus protein VP39"/>
    <property type="match status" value="1"/>
</dbReference>
<evidence type="ECO:0000256" key="4">
    <source>
        <dbReference type="ARBA" id="ARBA00022691"/>
    </source>
</evidence>
<evidence type="ECO:0000313" key="8">
    <source>
        <dbReference type="Proteomes" id="UP000188324"/>
    </source>
</evidence>
<comment type="similarity">
    <text evidence="1">Belongs to the eukaryotic/archaeal PrmC-related family.</text>
</comment>
<dbReference type="GO" id="GO:0008170">
    <property type="term" value="F:N-methyltransferase activity"/>
    <property type="evidence" value="ECO:0007669"/>
    <property type="project" value="UniProtKB-ARBA"/>
</dbReference>
<dbReference type="RefSeq" id="WP_077339842.1">
    <property type="nucleotide sequence ID" value="NZ_CP019605.1"/>
</dbReference>
<dbReference type="Proteomes" id="UP000188324">
    <property type="component" value="Chromosome"/>
</dbReference>
<feature type="domain" description="DUF7059" evidence="6">
    <location>
        <begin position="18"/>
        <end position="90"/>
    </location>
</feature>
<protein>
    <submittedName>
        <fullName evidence="7">Transferase</fullName>
    </submittedName>
</protein>
<dbReference type="PANTHER" id="PTHR45875">
    <property type="entry name" value="METHYLTRANSFERASE N6AMT1"/>
    <property type="match status" value="1"/>
</dbReference>
<dbReference type="AlphaFoldDB" id="A0A1Q2CBZ8"/>
<accession>A0A1Q2CBZ8</accession>
<dbReference type="STRING" id="1610493.RPIT_01445"/>